<evidence type="ECO:0000313" key="1">
    <source>
        <dbReference type="EMBL" id="EPZ14398.1"/>
    </source>
</evidence>
<evidence type="ECO:0000313" key="2">
    <source>
        <dbReference type="Proteomes" id="UP000015455"/>
    </source>
</evidence>
<dbReference type="Proteomes" id="UP000015455">
    <property type="component" value="Unassembled WGS sequence"/>
</dbReference>
<dbReference type="RefSeq" id="WP_021250531.1">
    <property type="nucleotide sequence ID" value="NZ_ATJV01000082.1"/>
</dbReference>
<dbReference type="PATRIC" id="fig|1348657.5.peg.3130"/>
<dbReference type="InterPro" id="IPR027417">
    <property type="entry name" value="P-loop_NTPase"/>
</dbReference>
<gene>
    <name evidence="1" type="ORF">M622_18580</name>
</gene>
<dbReference type="SUPFAM" id="SSF52540">
    <property type="entry name" value="P-loop containing nucleoside triphosphate hydrolases"/>
    <property type="match status" value="1"/>
</dbReference>
<accession>T0AUS8</accession>
<dbReference type="STRING" id="1348657.M622_18580"/>
<keyword evidence="2" id="KW-1185">Reference proteome</keyword>
<name>T0AUS8_9RHOO</name>
<dbReference type="EMBL" id="ATJV01000082">
    <property type="protein sequence ID" value="EPZ14398.1"/>
    <property type="molecule type" value="Genomic_DNA"/>
</dbReference>
<reference evidence="1 2" key="1">
    <citation type="submission" date="2013-06" db="EMBL/GenBank/DDBJ databases">
        <title>Draft genome sequence of Thauera terpenica.</title>
        <authorList>
            <person name="Liu B."/>
            <person name="Frostegard A.H."/>
            <person name="Shapleigh J.P."/>
        </authorList>
    </citation>
    <scope>NUCLEOTIDE SEQUENCE [LARGE SCALE GENOMIC DNA]</scope>
    <source>
        <strain evidence="1 2">58Eu</strain>
    </source>
</reference>
<proteinExistence type="predicted"/>
<organism evidence="1 2">
    <name type="scientific">Thauera terpenica 58Eu</name>
    <dbReference type="NCBI Taxonomy" id="1348657"/>
    <lineage>
        <taxon>Bacteria</taxon>
        <taxon>Pseudomonadati</taxon>
        <taxon>Pseudomonadota</taxon>
        <taxon>Betaproteobacteria</taxon>
        <taxon>Rhodocyclales</taxon>
        <taxon>Zoogloeaceae</taxon>
        <taxon>Thauera</taxon>
    </lineage>
</organism>
<dbReference type="OrthoDB" id="3258326at2"/>
<dbReference type="AlphaFoldDB" id="T0AUS8"/>
<sequence>MDDDKKPEASTPLLFGQRTGVPFNFKGHDGDVRHHTVVIGPTGSGKSLVHSELLDAATKGQNDGSTS</sequence>
<protein>
    <submittedName>
        <fullName evidence="1">Uncharacterized protein</fullName>
    </submittedName>
</protein>
<comment type="caution">
    <text evidence="1">The sequence shown here is derived from an EMBL/GenBank/DDBJ whole genome shotgun (WGS) entry which is preliminary data.</text>
</comment>